<keyword evidence="1" id="KW-0732">Signal</keyword>
<feature type="signal peptide" evidence="1">
    <location>
        <begin position="1"/>
        <end position="18"/>
    </location>
</feature>
<evidence type="ECO:0000313" key="3">
    <source>
        <dbReference type="Proteomes" id="UP000637239"/>
    </source>
</evidence>
<name>A0A7R7ZJH2_ASPCH</name>
<evidence type="ECO:0000256" key="1">
    <source>
        <dbReference type="SAM" id="SignalP"/>
    </source>
</evidence>
<dbReference type="EMBL" id="AP024416">
    <property type="protein sequence ID" value="BCR83539.1"/>
    <property type="molecule type" value="Genomic_DNA"/>
</dbReference>
<dbReference type="RefSeq" id="XP_043132061.1">
    <property type="nucleotide sequence ID" value="XM_043284864.1"/>
</dbReference>
<accession>A0A7R7ZJH2</accession>
<dbReference type="KEGG" id="ache:ACHE_10941A"/>
<evidence type="ECO:0000313" key="2">
    <source>
        <dbReference type="EMBL" id="BCR83539.1"/>
    </source>
</evidence>
<proteinExistence type="predicted"/>
<keyword evidence="3" id="KW-1185">Reference proteome</keyword>
<feature type="chain" id="PRO_5031008964" evidence="1">
    <location>
        <begin position="19"/>
        <end position="120"/>
    </location>
</feature>
<sequence length="120" mass="13451">MAISFFLTVFSPFYNCFGYTGEASNSSNPDALAPVFEDGPTQIDGCSGYRRHYIKGKLPNNKYQVACQMSQCYFNSGGDTATLNWIEYIIIGEGELCRSKRGKELLDDYLLCKGYHIVCL</sequence>
<dbReference type="GeneID" id="66977898"/>
<protein>
    <submittedName>
        <fullName evidence="2">Uncharacterized protein</fullName>
    </submittedName>
</protein>
<reference evidence="2" key="1">
    <citation type="submission" date="2021-01" db="EMBL/GenBank/DDBJ databases">
        <authorList>
            <consortium name="Aspergillus chevalieri M1 genome sequencing consortium"/>
            <person name="Kazuki M."/>
            <person name="Futagami T."/>
        </authorList>
    </citation>
    <scope>NUCLEOTIDE SEQUENCE</scope>
    <source>
        <strain evidence="2">M1</strain>
    </source>
</reference>
<dbReference type="Proteomes" id="UP000637239">
    <property type="component" value="Chromosome 1"/>
</dbReference>
<reference evidence="2" key="2">
    <citation type="submission" date="2021-02" db="EMBL/GenBank/DDBJ databases">
        <title>Aspergillus chevalieri M1 genome sequence.</title>
        <authorList>
            <person name="Kadooka C."/>
            <person name="Mori K."/>
            <person name="Futagami T."/>
        </authorList>
    </citation>
    <scope>NUCLEOTIDE SEQUENCE</scope>
    <source>
        <strain evidence="2">M1</strain>
    </source>
</reference>
<dbReference type="AlphaFoldDB" id="A0A7R7ZJH2"/>
<gene>
    <name evidence="2" type="ORF">ACHE_10941A</name>
</gene>
<organism evidence="2 3">
    <name type="scientific">Aspergillus chevalieri</name>
    <name type="common">Eurotium chevalieri</name>
    <dbReference type="NCBI Taxonomy" id="182096"/>
    <lineage>
        <taxon>Eukaryota</taxon>
        <taxon>Fungi</taxon>
        <taxon>Dikarya</taxon>
        <taxon>Ascomycota</taxon>
        <taxon>Pezizomycotina</taxon>
        <taxon>Eurotiomycetes</taxon>
        <taxon>Eurotiomycetidae</taxon>
        <taxon>Eurotiales</taxon>
        <taxon>Aspergillaceae</taxon>
        <taxon>Aspergillus</taxon>
        <taxon>Aspergillus subgen. Aspergillus</taxon>
    </lineage>
</organism>